<reference evidence="2 3" key="1">
    <citation type="submission" date="2018-02" db="EMBL/GenBank/DDBJ databases">
        <title>Sphingobacterium KA21.</title>
        <authorList>
            <person name="Vasarhelyi B.M."/>
            <person name="Deshmukh S."/>
            <person name="Balint B."/>
            <person name="Kukolya J."/>
        </authorList>
    </citation>
    <scope>NUCLEOTIDE SEQUENCE [LARGE SCALE GENOMIC DNA]</scope>
    <source>
        <strain evidence="2 3">Ka21</strain>
    </source>
</reference>
<dbReference type="Proteomes" id="UP000618319">
    <property type="component" value="Unassembled WGS sequence"/>
</dbReference>
<feature type="transmembrane region" description="Helical" evidence="1">
    <location>
        <begin position="20"/>
        <end position="38"/>
    </location>
</feature>
<dbReference type="EMBL" id="PSKQ01000019">
    <property type="protein sequence ID" value="MBE8721165.1"/>
    <property type="molecule type" value="Genomic_DNA"/>
</dbReference>
<keyword evidence="3" id="KW-1185">Reference proteome</keyword>
<keyword evidence="1" id="KW-0472">Membrane</keyword>
<keyword evidence="1" id="KW-1133">Transmembrane helix</keyword>
<evidence type="ECO:0000313" key="3">
    <source>
        <dbReference type="Proteomes" id="UP000618319"/>
    </source>
</evidence>
<feature type="transmembrane region" description="Helical" evidence="1">
    <location>
        <begin position="106"/>
        <end position="126"/>
    </location>
</feature>
<organism evidence="2 3">
    <name type="scientific">Sphingobacterium pedocola</name>
    <dbReference type="NCBI Taxonomy" id="2082722"/>
    <lineage>
        <taxon>Bacteria</taxon>
        <taxon>Pseudomonadati</taxon>
        <taxon>Bacteroidota</taxon>
        <taxon>Sphingobacteriia</taxon>
        <taxon>Sphingobacteriales</taxon>
        <taxon>Sphingobacteriaceae</taxon>
        <taxon>Sphingobacterium</taxon>
    </lineage>
</organism>
<accession>A0ABR9T794</accession>
<proteinExistence type="predicted"/>
<protein>
    <recommendedName>
        <fullName evidence="4">DUF2975 domain-containing protein</fullName>
    </recommendedName>
</protein>
<name>A0ABR9T794_9SPHI</name>
<keyword evidence="1" id="KW-0812">Transmembrane</keyword>
<dbReference type="RefSeq" id="WP_196938393.1">
    <property type="nucleotide sequence ID" value="NZ_MU158689.1"/>
</dbReference>
<evidence type="ECO:0008006" key="4">
    <source>
        <dbReference type="Google" id="ProtNLM"/>
    </source>
</evidence>
<gene>
    <name evidence="2" type="ORF">C4F40_10560</name>
</gene>
<comment type="caution">
    <text evidence="2">The sequence shown here is derived from an EMBL/GenBank/DDBJ whole genome shotgun (WGS) entry which is preliminary data.</text>
</comment>
<evidence type="ECO:0000256" key="1">
    <source>
        <dbReference type="SAM" id="Phobius"/>
    </source>
</evidence>
<sequence length="127" mass="14284">MNTFKQSASFTAMPAGSLTLLSKLSLYLIWLLTFFIMADSIVKLVDPSAAVLDIGILSMLLFGLICGIAAIFCSLWLQELLWQPFKTIRQNLSTHLNKLSSWQQCILYFSVFFLLLYAALWALAIVI</sequence>
<feature type="transmembrane region" description="Helical" evidence="1">
    <location>
        <begin position="50"/>
        <end position="77"/>
    </location>
</feature>
<evidence type="ECO:0000313" key="2">
    <source>
        <dbReference type="EMBL" id="MBE8721165.1"/>
    </source>
</evidence>